<evidence type="ECO:0000256" key="1">
    <source>
        <dbReference type="SAM" id="MobiDB-lite"/>
    </source>
</evidence>
<gene>
    <name evidence="2" type="ORF">TWF481_006072</name>
</gene>
<proteinExistence type="predicted"/>
<comment type="caution">
    <text evidence="2">The sequence shown here is derived from an EMBL/GenBank/DDBJ whole genome shotgun (WGS) entry which is preliminary data.</text>
</comment>
<organism evidence="2 3">
    <name type="scientific">Arthrobotrys musiformis</name>
    <dbReference type="NCBI Taxonomy" id="47236"/>
    <lineage>
        <taxon>Eukaryota</taxon>
        <taxon>Fungi</taxon>
        <taxon>Dikarya</taxon>
        <taxon>Ascomycota</taxon>
        <taxon>Pezizomycotina</taxon>
        <taxon>Orbiliomycetes</taxon>
        <taxon>Orbiliales</taxon>
        <taxon>Orbiliaceae</taxon>
        <taxon>Arthrobotrys</taxon>
    </lineage>
</organism>
<feature type="region of interest" description="Disordered" evidence="1">
    <location>
        <begin position="292"/>
        <end position="318"/>
    </location>
</feature>
<evidence type="ECO:0000313" key="2">
    <source>
        <dbReference type="EMBL" id="KAK6507646.1"/>
    </source>
</evidence>
<keyword evidence="3" id="KW-1185">Reference proteome</keyword>
<reference evidence="2 3" key="1">
    <citation type="submission" date="2023-08" db="EMBL/GenBank/DDBJ databases">
        <authorList>
            <person name="Palmer J.M."/>
        </authorList>
    </citation>
    <scope>NUCLEOTIDE SEQUENCE [LARGE SCALE GENOMIC DNA]</scope>
    <source>
        <strain evidence="2 3">TWF481</strain>
    </source>
</reference>
<dbReference type="EMBL" id="JAVHJL010000003">
    <property type="protein sequence ID" value="KAK6507646.1"/>
    <property type="molecule type" value="Genomic_DNA"/>
</dbReference>
<name>A0AAV9WGL5_9PEZI</name>
<sequence>MQAGTGKRAIYLTARDCRGLFERALKASSSSSSTQQYCISTAAVPLVREYQNRFDAWTTFSGVFARDNASLDHKLRNHPGLYDMILRLLNIIRRNIFLVGVDERNETPQASSRTYGVVGDSIAGNIQPSTVNIALRSIEESITRLNKLAITIRLSSRSTLTARARTFAYHNPELVQLSEFEDRACLALQTLYPSASKGLRQRLVDTMGDRYSRIRYEFYRMGRFQTSSDPYADPPTPSGHNQENPVDPITKLCNEQEDITAPVLKGKITVPKFPSSSIDTSRLNEHLKTALATTRRSKAPKTLAAPANQHREPPLPRYENNGDYTHCEWCFQIIDHSLIHTREDGSRGWSEEGRCHYKNDLQPYVCIAESCSKLRPSYSSSGDWFDHMTSTHSEYWAQVINDESLLTCPVEHENDSNYLFSTLAELYNHNFLHHNHQESLGTEEDDEYITRQYGVETSSLAKRAKLSVDSATSPDRVETSWAMGSHIAEHLQYIAILSLQLISAMNGEPYGYTDGDSATNTLESDVSGPCDHLENDFDDLLSEQQAPSTVWSDVDEFARRLALSEPLSDNDTSEVHAENLSICDLWVRTQLEPDSLLRPHILSPKPVHFVSPEIIGDCQKVLAEARTVLKRHGIPLSDNPSNAFFRVHIINGNFTIRDNQDCQLQNPIPPLPIHAECVAENLVQCITHLTKYYTIRELSNPVKSCSVEDEWVSITLKERPYGFPTAPWLGLSSRLGKTPQVMTPVVSHTVCEATEGGWLLLQLDNISQEGLFVVIVDLDQSWSVTQIYPPAPRSGVVEADNILYLPLQFTAPGYATGITDTLKIIVTTQSSRLDGLRYLELPELDTALAGAIRPDHLAAEEYSDLKPGSRIETLKDFVRLAQSRSTPLLVYIPTDWDTATRTIKVSS</sequence>
<dbReference type="PANTHER" id="PTHR35391">
    <property type="entry name" value="C2H2-TYPE DOMAIN-CONTAINING PROTEIN-RELATED"/>
    <property type="match status" value="1"/>
</dbReference>
<protein>
    <submittedName>
        <fullName evidence="2">Uncharacterized protein</fullName>
    </submittedName>
</protein>
<accession>A0AAV9WGL5</accession>
<dbReference type="Proteomes" id="UP001370758">
    <property type="component" value="Unassembled WGS sequence"/>
</dbReference>
<evidence type="ECO:0000313" key="3">
    <source>
        <dbReference type="Proteomes" id="UP001370758"/>
    </source>
</evidence>
<dbReference type="AlphaFoldDB" id="A0AAV9WGL5"/>
<dbReference type="PANTHER" id="PTHR35391:SF5">
    <property type="entry name" value="DUF6590 DOMAIN-CONTAINING PROTEIN"/>
    <property type="match status" value="1"/>
</dbReference>